<dbReference type="GO" id="GO:0005324">
    <property type="term" value="F:long-chain fatty acid transmembrane transporter activity"/>
    <property type="evidence" value="ECO:0007669"/>
    <property type="project" value="TreeGrafter"/>
</dbReference>
<feature type="domain" description="AMP-binding enzyme C-terminal" evidence="4">
    <location>
        <begin position="473"/>
        <end position="544"/>
    </location>
</feature>
<comment type="caution">
    <text evidence="5">The sequence shown here is derived from an EMBL/GenBank/DDBJ whole genome shotgun (WGS) entry which is preliminary data.</text>
</comment>
<dbReference type="Gene3D" id="3.30.300.30">
    <property type="match status" value="1"/>
</dbReference>
<evidence type="ECO:0000259" key="4">
    <source>
        <dbReference type="Pfam" id="PF13193"/>
    </source>
</evidence>
<sequence>MALVAGAAIAGTSVAAAYLDAKFHIKKDAKTLWNLYSAERHWKKASRENRESLWYEFENQVYRLPATEQCIWSRDGTYTWLETHAQCCRYAQFFLSHNVQPGELVAFYLQNSAEFMFAMLGSWAIGCAPAMINYNLGGDGLVHCLKLSGSKIILVDEESECRARIEAVRDRIEGDLGMKIVVLDHALKAEINASEPKRPEEKYRQNVTGEFPIGTTGHPKGCPFQIQRAFALGGPRIRSCDLNPGPNGDRWYDCMPMYHGTGCTVAVTCMISGLTLCAGKKFSTTRFWDDIRAADATAFVDNKVKVMFGNGLRPDVWVKFRERFGIECVSEFFNSTEGVFGLLNVCRGDYLATAVGHHGLILRLMLRNTYVPVEIDHETGDIHRDPSTGFARRKPYDEGGEIIVAVPNEQVFSGYWNAPEATSKKFVRGVFKEMDLWYRTGDALRRTKDGRWFFMDRLGDTFRWKSENVSTAEVAEALGHFPHVVEANVYGVEVPAHDGRAGCAAIFIPPAERATFDYAGLLGYARQRLPRYAVPVFLRVVADMAPMHNNKQNKVPLRREGVDLAKLAAGVAGPLDELYWAPPKGDAYVPFGQKEWDALVAGTAKL</sequence>
<dbReference type="Pfam" id="PF13193">
    <property type="entry name" value="AMP-binding_C"/>
    <property type="match status" value="1"/>
</dbReference>
<dbReference type="PANTHER" id="PTHR43107:SF6">
    <property type="entry name" value="ACYL-COA SYNTHETASE FAMILY PROTEIN (CEFD1), PUTATIVE (AFU_ORTHOLOGUE AFUA_6G03630)-RELATED"/>
    <property type="match status" value="1"/>
</dbReference>
<reference evidence="5 6" key="1">
    <citation type="submission" date="2017-03" db="EMBL/GenBank/DDBJ databases">
        <title>Genomes of endolithic fungi from Antarctica.</title>
        <authorList>
            <person name="Coleine C."/>
            <person name="Masonjones S."/>
            <person name="Stajich J.E."/>
        </authorList>
    </citation>
    <scope>NUCLEOTIDE SEQUENCE [LARGE SCALE GENOMIC DNA]</scope>
    <source>
        <strain evidence="5 6">CCFEE 5187</strain>
    </source>
</reference>
<dbReference type="PANTHER" id="PTHR43107">
    <property type="entry name" value="LONG-CHAIN FATTY ACID TRANSPORT PROTEIN"/>
    <property type="match status" value="1"/>
</dbReference>
<dbReference type="Proteomes" id="UP000308768">
    <property type="component" value="Unassembled WGS sequence"/>
</dbReference>
<keyword evidence="2" id="KW-0436">Ligase</keyword>
<evidence type="ECO:0008006" key="7">
    <source>
        <dbReference type="Google" id="ProtNLM"/>
    </source>
</evidence>
<proteinExistence type="inferred from homology"/>
<dbReference type="GO" id="GO:0044539">
    <property type="term" value="P:long-chain fatty acid import into cell"/>
    <property type="evidence" value="ECO:0007669"/>
    <property type="project" value="TreeGrafter"/>
</dbReference>
<dbReference type="GO" id="GO:0004467">
    <property type="term" value="F:long-chain fatty acid-CoA ligase activity"/>
    <property type="evidence" value="ECO:0007669"/>
    <property type="project" value="TreeGrafter"/>
</dbReference>
<keyword evidence="6" id="KW-1185">Reference proteome</keyword>
<evidence type="ECO:0000313" key="6">
    <source>
        <dbReference type="Proteomes" id="UP000308768"/>
    </source>
</evidence>
<dbReference type="OrthoDB" id="196650at2759"/>
<evidence type="ECO:0000259" key="3">
    <source>
        <dbReference type="Pfam" id="PF00501"/>
    </source>
</evidence>
<dbReference type="GO" id="GO:0005777">
    <property type="term" value="C:peroxisome"/>
    <property type="evidence" value="ECO:0007669"/>
    <property type="project" value="TreeGrafter"/>
</dbReference>
<dbReference type="GO" id="GO:0005811">
    <property type="term" value="C:lipid droplet"/>
    <property type="evidence" value="ECO:0007669"/>
    <property type="project" value="TreeGrafter"/>
</dbReference>
<dbReference type="GO" id="GO:0009898">
    <property type="term" value="C:cytoplasmic side of plasma membrane"/>
    <property type="evidence" value="ECO:0007669"/>
    <property type="project" value="TreeGrafter"/>
</dbReference>
<feature type="domain" description="AMP-dependent synthetase/ligase" evidence="3">
    <location>
        <begin position="57"/>
        <end position="299"/>
    </location>
</feature>
<accession>A0A4U0WWD7</accession>
<dbReference type="Pfam" id="PF00501">
    <property type="entry name" value="AMP-binding"/>
    <property type="match status" value="1"/>
</dbReference>
<protein>
    <recommendedName>
        <fullName evidence="7">AMP-dependent synthetase/ligase domain-containing protein</fullName>
    </recommendedName>
</protein>
<dbReference type="Gene3D" id="3.40.50.12780">
    <property type="entry name" value="N-terminal domain of ligase-like"/>
    <property type="match status" value="1"/>
</dbReference>
<comment type="similarity">
    <text evidence="1">Belongs to the ATP-dependent AMP-binding enzyme family.</text>
</comment>
<name>A0A4U0WWD7_9PEZI</name>
<dbReference type="AlphaFoldDB" id="A0A4U0WWD7"/>
<dbReference type="EMBL" id="NAJN01000911">
    <property type="protein sequence ID" value="TKA67427.1"/>
    <property type="molecule type" value="Genomic_DNA"/>
</dbReference>
<dbReference type="FunFam" id="3.30.300.30:FF:000002">
    <property type="entry name" value="Long-chain fatty acid transport protein 1"/>
    <property type="match status" value="1"/>
</dbReference>
<dbReference type="SUPFAM" id="SSF56801">
    <property type="entry name" value="Acetyl-CoA synthetase-like"/>
    <property type="match status" value="1"/>
</dbReference>
<dbReference type="STRING" id="331657.A0A4U0WWD7"/>
<evidence type="ECO:0000256" key="1">
    <source>
        <dbReference type="ARBA" id="ARBA00006432"/>
    </source>
</evidence>
<organism evidence="5 6">
    <name type="scientific">Cryomyces minteri</name>
    <dbReference type="NCBI Taxonomy" id="331657"/>
    <lineage>
        <taxon>Eukaryota</taxon>
        <taxon>Fungi</taxon>
        <taxon>Dikarya</taxon>
        <taxon>Ascomycota</taxon>
        <taxon>Pezizomycotina</taxon>
        <taxon>Dothideomycetes</taxon>
        <taxon>Dothideomycetes incertae sedis</taxon>
        <taxon>Cryomyces</taxon>
    </lineage>
</organism>
<dbReference type="InterPro" id="IPR042099">
    <property type="entry name" value="ANL_N_sf"/>
</dbReference>
<evidence type="ECO:0000313" key="5">
    <source>
        <dbReference type="EMBL" id="TKA67427.1"/>
    </source>
</evidence>
<evidence type="ECO:0000256" key="2">
    <source>
        <dbReference type="ARBA" id="ARBA00022598"/>
    </source>
</evidence>
<gene>
    <name evidence="5" type="ORF">B0A49_05461</name>
</gene>
<dbReference type="InterPro" id="IPR045851">
    <property type="entry name" value="AMP-bd_C_sf"/>
</dbReference>
<dbReference type="InterPro" id="IPR025110">
    <property type="entry name" value="AMP-bd_C"/>
</dbReference>
<dbReference type="InterPro" id="IPR000873">
    <property type="entry name" value="AMP-dep_synth/lig_dom"/>
</dbReference>